<dbReference type="Proteomes" id="UP001461498">
    <property type="component" value="Unassembled WGS sequence"/>
</dbReference>
<dbReference type="EMBL" id="JAPXFL010000087">
    <property type="protein sequence ID" value="KAK9496375.1"/>
    <property type="molecule type" value="Genomic_DNA"/>
</dbReference>
<accession>A0AAW1CGL2</accession>
<keyword evidence="2" id="KW-1185">Reference proteome</keyword>
<evidence type="ECO:0000313" key="1">
    <source>
        <dbReference type="EMBL" id="KAK9496375.1"/>
    </source>
</evidence>
<dbReference type="AlphaFoldDB" id="A0AAW1CGL2"/>
<comment type="caution">
    <text evidence="1">The sequence shown here is derived from an EMBL/GenBank/DDBJ whole genome shotgun (WGS) entry which is preliminary data.</text>
</comment>
<protein>
    <submittedName>
        <fullName evidence="1">Uncharacterized protein</fullName>
    </submittedName>
</protein>
<reference evidence="1 2" key="1">
    <citation type="submission" date="2022-12" db="EMBL/GenBank/DDBJ databases">
        <title>Chromosome-level genome assembly of true bugs.</title>
        <authorList>
            <person name="Ma L."/>
            <person name="Li H."/>
        </authorList>
    </citation>
    <scope>NUCLEOTIDE SEQUENCE [LARGE SCALE GENOMIC DNA]</scope>
    <source>
        <strain evidence="1">Lab_2022b</strain>
    </source>
</reference>
<organism evidence="1 2">
    <name type="scientific">Rhynocoris fuscipes</name>
    <dbReference type="NCBI Taxonomy" id="488301"/>
    <lineage>
        <taxon>Eukaryota</taxon>
        <taxon>Metazoa</taxon>
        <taxon>Ecdysozoa</taxon>
        <taxon>Arthropoda</taxon>
        <taxon>Hexapoda</taxon>
        <taxon>Insecta</taxon>
        <taxon>Pterygota</taxon>
        <taxon>Neoptera</taxon>
        <taxon>Paraneoptera</taxon>
        <taxon>Hemiptera</taxon>
        <taxon>Heteroptera</taxon>
        <taxon>Panheteroptera</taxon>
        <taxon>Cimicomorpha</taxon>
        <taxon>Reduviidae</taxon>
        <taxon>Harpactorinae</taxon>
        <taxon>Harpactorini</taxon>
        <taxon>Rhynocoris</taxon>
    </lineage>
</organism>
<gene>
    <name evidence="1" type="ORF">O3M35_013326</name>
</gene>
<name>A0AAW1CGL2_9HEMI</name>
<proteinExistence type="predicted"/>
<evidence type="ECO:0000313" key="2">
    <source>
        <dbReference type="Proteomes" id="UP001461498"/>
    </source>
</evidence>
<sequence>MNVDGIVDESTGLLENTKVCAYAECIRANSNTEDSTDHCKCQCTRPGLYLPQCSAINDSVQSIIDDVTDNTNQEFCALSDASTRHDSLYSTLVYNKAFVAMADLQTSTVTDANGKEHVYIRGQTKSVADHALHDNMLYISANQGITDTLVHTFVTLMTS</sequence>